<reference evidence="6" key="1">
    <citation type="journal article" date="2021" name="Cell">
        <title>Tracing the genetic footprints of vertebrate landing in non-teleost ray-finned fishes.</title>
        <authorList>
            <person name="Bi X."/>
            <person name="Wang K."/>
            <person name="Yang L."/>
            <person name="Pan H."/>
            <person name="Jiang H."/>
            <person name="Wei Q."/>
            <person name="Fang M."/>
            <person name="Yu H."/>
            <person name="Zhu C."/>
            <person name="Cai Y."/>
            <person name="He Y."/>
            <person name="Gan X."/>
            <person name="Zeng H."/>
            <person name="Yu D."/>
            <person name="Zhu Y."/>
            <person name="Jiang H."/>
            <person name="Qiu Q."/>
            <person name="Yang H."/>
            <person name="Zhang Y.E."/>
            <person name="Wang W."/>
            <person name="Zhu M."/>
            <person name="He S."/>
            <person name="Zhang G."/>
        </authorList>
    </citation>
    <scope>NUCLEOTIDE SEQUENCE</scope>
    <source>
        <strain evidence="6">Pddl_001</strain>
    </source>
</reference>
<evidence type="ECO:0000256" key="4">
    <source>
        <dbReference type="ARBA" id="ARBA00022946"/>
    </source>
</evidence>
<comment type="subunit">
    <text evidence="2">Heterooligomer of subunits alpha (IDH3A), beta (IDH3B), and gamma (IDH3G) in the apparent ratio of 2:1:1. The heterodimer containing one IDH3A and one IDH3B subunit and the heterodimer containing one IDH3A and one IDH3G subunit assemble into a heterotetramer (which contains two subunits of IDH3A, one of IDH3B and one of IDH3G) and further into the heterooctamer.</text>
</comment>
<evidence type="ECO:0000256" key="1">
    <source>
        <dbReference type="ARBA" id="ARBA00007769"/>
    </source>
</evidence>
<dbReference type="PANTHER" id="PTHR11835">
    <property type="entry name" value="DECARBOXYLATING DEHYDROGENASES-ISOCITRATE, ISOPROPYLMALATE, TARTRATE"/>
    <property type="match status" value="1"/>
</dbReference>
<keyword evidence="7" id="KW-1185">Reference proteome</keyword>
<dbReference type="InterPro" id="IPR004434">
    <property type="entry name" value="Isocitrate_DH_NAD"/>
</dbReference>
<keyword evidence="3" id="KW-0816">Tricarboxylic acid cycle</keyword>
<sequence>MFTLDFSKVAASPPAQKGGRYQATLIPGDGIGPQLLEHVRQVFVKAAVPVDFEIVTINSRTSDDKEVMKAIASLEKNRVGLKGNIQTDHNQPPNHKSKNLLLRTKLDLFANVIHHKCLPGVKTRHSGIDIVVIRENTEGEYSRLEHESVPGVVESLKIITRSNSLRIAQYAFEHARKHGRKKVTAVHKANIMKLADGLFLECCREVASGFPDIKFEQLIVDNTTMQLLTRPTQFDMMVMPNLYGNVVNSVCAGLVGGSGLVAGANYGTKCAVFESGTRNTGKSLVNKDIANPTAMLLASCLMLDYLGLKEHSNIIRKAIMRTMGELNIRTFDIGGSASTQEVINSILHQIEK</sequence>
<feature type="domain" description="Isopropylmalate dehydrogenase-like" evidence="5">
    <location>
        <begin position="22"/>
        <end position="346"/>
    </location>
</feature>
<dbReference type="NCBIfam" id="TIGR00175">
    <property type="entry name" value="mito_nad_idh"/>
    <property type="match status" value="1"/>
</dbReference>
<evidence type="ECO:0000256" key="3">
    <source>
        <dbReference type="ARBA" id="ARBA00022532"/>
    </source>
</evidence>
<dbReference type="PANTHER" id="PTHR11835:SF60">
    <property type="entry name" value="ISOCITRATE DEHYDROGENASE [NAD] SUBUNIT, MITOCHONDRIAL"/>
    <property type="match status" value="1"/>
</dbReference>
<evidence type="ECO:0000313" key="7">
    <source>
        <dbReference type="Proteomes" id="UP001166093"/>
    </source>
</evidence>
<feature type="non-terminal residue" evidence="6">
    <location>
        <position position="352"/>
    </location>
</feature>
<name>A0ABS2XTQ1_POLSP</name>
<dbReference type="InterPro" id="IPR024084">
    <property type="entry name" value="IsoPropMal-DH-like_dom"/>
</dbReference>
<evidence type="ECO:0000313" key="6">
    <source>
        <dbReference type="EMBL" id="MBN3277371.1"/>
    </source>
</evidence>
<evidence type="ECO:0000256" key="2">
    <source>
        <dbReference type="ARBA" id="ARBA00011525"/>
    </source>
</evidence>
<comment type="caution">
    <text evidence="6">The sequence shown here is derived from an EMBL/GenBank/DDBJ whole genome shotgun (WGS) entry which is preliminary data.</text>
</comment>
<protein>
    <submittedName>
        <fullName evidence="6">IDH3G dehydrogenase</fullName>
    </submittedName>
</protein>
<proteinExistence type="inferred from homology"/>
<gene>
    <name evidence="6" type="primary">Idh3g</name>
    <name evidence="6" type="ORF">GTO93_0008614</name>
</gene>
<keyword evidence="4" id="KW-0809">Transit peptide</keyword>
<accession>A0ABS2XTQ1</accession>
<dbReference type="Proteomes" id="UP001166093">
    <property type="component" value="Unassembled WGS sequence"/>
</dbReference>
<organism evidence="6 7">
    <name type="scientific">Polyodon spathula</name>
    <name type="common">North American paddlefish</name>
    <name type="synonym">Squalus spathula</name>
    <dbReference type="NCBI Taxonomy" id="7913"/>
    <lineage>
        <taxon>Eukaryota</taxon>
        <taxon>Metazoa</taxon>
        <taxon>Chordata</taxon>
        <taxon>Craniata</taxon>
        <taxon>Vertebrata</taxon>
        <taxon>Euteleostomi</taxon>
        <taxon>Actinopterygii</taxon>
        <taxon>Chondrostei</taxon>
        <taxon>Acipenseriformes</taxon>
        <taxon>Polyodontidae</taxon>
        <taxon>Polyodon</taxon>
    </lineage>
</organism>
<feature type="non-terminal residue" evidence="6">
    <location>
        <position position="1"/>
    </location>
</feature>
<evidence type="ECO:0000259" key="5">
    <source>
        <dbReference type="SMART" id="SM01329"/>
    </source>
</evidence>
<dbReference type="SMART" id="SM01329">
    <property type="entry name" value="Iso_dh"/>
    <property type="match status" value="1"/>
</dbReference>
<dbReference type="Gene3D" id="3.40.718.10">
    <property type="entry name" value="Isopropylmalate Dehydrogenase"/>
    <property type="match status" value="1"/>
</dbReference>
<dbReference type="EMBL" id="JAAWVQ010069534">
    <property type="protein sequence ID" value="MBN3277371.1"/>
    <property type="molecule type" value="Genomic_DNA"/>
</dbReference>
<comment type="similarity">
    <text evidence="1">Belongs to the isocitrate and isopropylmalate dehydrogenases family.</text>
</comment>
<dbReference type="SUPFAM" id="SSF53659">
    <property type="entry name" value="Isocitrate/Isopropylmalate dehydrogenase-like"/>
    <property type="match status" value="1"/>
</dbReference>
<dbReference type="Pfam" id="PF00180">
    <property type="entry name" value="Iso_dh"/>
    <property type="match status" value="1"/>
</dbReference>